<evidence type="ECO:0000259" key="2">
    <source>
        <dbReference type="PROSITE" id="PS50222"/>
    </source>
</evidence>
<dbReference type="SUPFAM" id="SSF47473">
    <property type="entry name" value="EF-hand"/>
    <property type="match status" value="1"/>
</dbReference>
<dbReference type="InterPro" id="IPR002048">
    <property type="entry name" value="EF_hand_dom"/>
</dbReference>
<keyword evidence="1" id="KW-0106">Calcium</keyword>
<dbReference type="EMBL" id="JAZGQO010000006">
    <property type="protein sequence ID" value="KAK6184926.1"/>
    <property type="molecule type" value="Genomic_DNA"/>
</dbReference>
<sequence length="207" mass="24364">MGGVLGFFKPELSEFQKKKLMHEFHTFFDLNKDGKLEWKDFDLARQRVCELSGWKVGTDKYMQTQEIFIEIWRKLQDDGDSNCDGVITTEEWIRMWESFNDECVKKTEKDVDAASLVPTWLEKYILYKFNLYDRTGDGVIDLEEYEYVLSDFGVPAKDARAAYLMFSENYNKKIDIEYFRILSAEYFRSNDPGALGNFITGKLTFDD</sequence>
<organism evidence="3 4">
    <name type="scientific">Patella caerulea</name>
    <name type="common">Rayed Mediterranean limpet</name>
    <dbReference type="NCBI Taxonomy" id="87958"/>
    <lineage>
        <taxon>Eukaryota</taxon>
        <taxon>Metazoa</taxon>
        <taxon>Spiralia</taxon>
        <taxon>Lophotrochozoa</taxon>
        <taxon>Mollusca</taxon>
        <taxon>Gastropoda</taxon>
        <taxon>Patellogastropoda</taxon>
        <taxon>Patelloidea</taxon>
        <taxon>Patellidae</taxon>
        <taxon>Patella</taxon>
    </lineage>
</organism>
<keyword evidence="4" id="KW-1185">Reference proteome</keyword>
<evidence type="ECO:0000313" key="4">
    <source>
        <dbReference type="Proteomes" id="UP001347796"/>
    </source>
</evidence>
<gene>
    <name evidence="3" type="ORF">SNE40_007275</name>
</gene>
<evidence type="ECO:0000313" key="3">
    <source>
        <dbReference type="EMBL" id="KAK6184926.1"/>
    </source>
</evidence>
<dbReference type="Gene3D" id="1.10.238.10">
    <property type="entry name" value="EF-hand"/>
    <property type="match status" value="1"/>
</dbReference>
<reference evidence="3 4" key="1">
    <citation type="submission" date="2024-01" db="EMBL/GenBank/DDBJ databases">
        <title>The genome of the rayed Mediterranean limpet Patella caerulea (Linnaeus, 1758).</title>
        <authorList>
            <person name="Anh-Thu Weber A."/>
            <person name="Halstead-Nussloch G."/>
        </authorList>
    </citation>
    <scope>NUCLEOTIDE SEQUENCE [LARGE SCALE GENOMIC DNA]</scope>
    <source>
        <strain evidence="3">AATW-2023a</strain>
        <tissue evidence="3">Whole specimen</tissue>
    </source>
</reference>
<feature type="domain" description="EF-hand" evidence="2">
    <location>
        <begin position="120"/>
        <end position="155"/>
    </location>
</feature>
<dbReference type="PROSITE" id="PS50222">
    <property type="entry name" value="EF_HAND_2"/>
    <property type="match status" value="1"/>
</dbReference>
<comment type="caution">
    <text evidence="3">The sequence shown here is derived from an EMBL/GenBank/DDBJ whole genome shotgun (WGS) entry which is preliminary data.</text>
</comment>
<dbReference type="Pfam" id="PF13202">
    <property type="entry name" value="EF-hand_5"/>
    <property type="match status" value="1"/>
</dbReference>
<name>A0AAN8JXD1_PATCE</name>
<dbReference type="InterPro" id="IPR011992">
    <property type="entry name" value="EF-hand-dom_pair"/>
</dbReference>
<dbReference type="InterPro" id="IPR018247">
    <property type="entry name" value="EF_Hand_1_Ca_BS"/>
</dbReference>
<accession>A0AAN8JXD1</accession>
<dbReference type="Proteomes" id="UP001347796">
    <property type="component" value="Unassembled WGS sequence"/>
</dbReference>
<dbReference type="PROSITE" id="PS00018">
    <property type="entry name" value="EF_HAND_1"/>
    <property type="match status" value="2"/>
</dbReference>
<dbReference type="GO" id="GO:0005509">
    <property type="term" value="F:calcium ion binding"/>
    <property type="evidence" value="ECO:0007669"/>
    <property type="project" value="InterPro"/>
</dbReference>
<proteinExistence type="predicted"/>
<protein>
    <recommendedName>
        <fullName evidence="2">EF-hand domain-containing protein</fullName>
    </recommendedName>
</protein>
<dbReference type="SMART" id="SM00054">
    <property type="entry name" value="EFh"/>
    <property type="match status" value="2"/>
</dbReference>
<dbReference type="AlphaFoldDB" id="A0AAN8JXD1"/>
<evidence type="ECO:0000256" key="1">
    <source>
        <dbReference type="ARBA" id="ARBA00022837"/>
    </source>
</evidence>